<dbReference type="EMBL" id="CP131061">
    <property type="protein sequence ID" value="WNY26629.1"/>
    <property type="molecule type" value="Genomic_DNA"/>
</dbReference>
<evidence type="ECO:0000313" key="2">
    <source>
        <dbReference type="Proteomes" id="UP001304970"/>
    </source>
</evidence>
<dbReference type="Proteomes" id="UP001304970">
    <property type="component" value="Chromosome"/>
</dbReference>
<sequence>MGRKFSEQDQRIFKKLAPETGGSVDSGAGHDFPFILRPISHRFAQDADDFRERLYLLDPEEVNYLADMVLADKEEVMSLDDDDRDSFLQLVADKVSPEKRKEIVRHLGIVG</sequence>
<reference evidence="1 2" key="1">
    <citation type="submission" date="2023-07" db="EMBL/GenBank/DDBJ databases">
        <title>Closed genome sequence of Methanosarcinaceae archaeon Am2.</title>
        <authorList>
            <person name="Poehlein A."/>
            <person name="Protasov E."/>
            <person name="Platt K."/>
            <person name="Reeh H."/>
            <person name="Daniel R."/>
            <person name="Brune A."/>
        </authorList>
    </citation>
    <scope>NUCLEOTIDE SEQUENCE [LARGE SCALE GENOMIC DNA]</scope>
    <source>
        <strain evidence="1 2">Am2</strain>
    </source>
</reference>
<protein>
    <submittedName>
        <fullName evidence="1">Uncharacterized protein</fullName>
    </submittedName>
</protein>
<organism evidence="1 2">
    <name type="scientific">Methanolapillus ohkumae</name>
    <dbReference type="NCBI Taxonomy" id="3028298"/>
    <lineage>
        <taxon>Archaea</taxon>
        <taxon>Methanobacteriati</taxon>
        <taxon>Methanobacteriota</taxon>
        <taxon>Stenosarchaea group</taxon>
        <taxon>Methanomicrobia</taxon>
        <taxon>Methanosarcinales</taxon>
        <taxon>Methanosarcinaceae</taxon>
        <taxon>Methanolapillus</taxon>
    </lineage>
</organism>
<keyword evidence="2" id="KW-1185">Reference proteome</keyword>
<evidence type="ECO:0000313" key="1">
    <source>
        <dbReference type="EMBL" id="WNY26629.1"/>
    </source>
</evidence>
<dbReference type="GeneID" id="89227801"/>
<dbReference type="RefSeq" id="WP_338098149.1">
    <property type="nucleotide sequence ID" value="NZ_CP131061.1"/>
</dbReference>
<accession>A0AA96ZVE1</accession>
<proteinExistence type="predicted"/>
<gene>
    <name evidence="1" type="ORF">MsAm2_04010</name>
</gene>
<dbReference type="AlphaFoldDB" id="A0AA96ZVE1"/>
<name>A0AA96ZVE1_9EURY</name>